<gene>
    <name evidence="1" type="ORF">SBA1_530041</name>
</gene>
<dbReference type="Proteomes" id="UP000238701">
    <property type="component" value="Unassembled WGS sequence"/>
</dbReference>
<name>A0A2U3KXM2_9BACT</name>
<organism evidence="1 2">
    <name type="scientific">Candidatus Sulfotelmatobacter kueseliae</name>
    <dbReference type="NCBI Taxonomy" id="2042962"/>
    <lineage>
        <taxon>Bacteria</taxon>
        <taxon>Pseudomonadati</taxon>
        <taxon>Acidobacteriota</taxon>
        <taxon>Terriglobia</taxon>
        <taxon>Terriglobales</taxon>
        <taxon>Candidatus Korobacteraceae</taxon>
        <taxon>Candidatus Sulfotelmatobacter</taxon>
    </lineage>
</organism>
<evidence type="ECO:0000313" key="2">
    <source>
        <dbReference type="Proteomes" id="UP000238701"/>
    </source>
</evidence>
<protein>
    <submittedName>
        <fullName evidence="1">Uncharacterized protein</fullName>
    </submittedName>
</protein>
<sequence length="75" mass="8674">MDAHRWVKTAAEHRENECYSSQKTSPRLESLKFNVLILNDLLECPHIGAERAFCYTRGRGKTWPCHFVPCPEKLG</sequence>
<accession>A0A2U3KXM2</accession>
<dbReference type="AlphaFoldDB" id="A0A2U3KXM2"/>
<reference evidence="2" key="1">
    <citation type="submission" date="2018-02" db="EMBL/GenBank/DDBJ databases">
        <authorList>
            <person name="Hausmann B."/>
        </authorList>
    </citation>
    <scope>NUCLEOTIDE SEQUENCE [LARGE SCALE GENOMIC DNA]</scope>
    <source>
        <strain evidence="2">Peat soil MAG SbA1</strain>
    </source>
</reference>
<proteinExistence type="predicted"/>
<evidence type="ECO:0000313" key="1">
    <source>
        <dbReference type="EMBL" id="SPF44388.1"/>
    </source>
</evidence>
<dbReference type="EMBL" id="OMOD01000148">
    <property type="protein sequence ID" value="SPF44388.1"/>
    <property type="molecule type" value="Genomic_DNA"/>
</dbReference>